<protein>
    <submittedName>
        <fullName evidence="1">Uncharacterized protein</fullName>
    </submittedName>
</protein>
<dbReference type="GeneID" id="300576300"/>
<dbReference type="EMBL" id="PPTA01000005">
    <property type="protein sequence ID" value="TFB03509.1"/>
    <property type="molecule type" value="Genomic_DNA"/>
</dbReference>
<keyword evidence="2" id="KW-1185">Reference proteome</keyword>
<gene>
    <name evidence="1" type="ORF">CCMA1212_004552</name>
</gene>
<organism evidence="1 2">
    <name type="scientific">Trichoderma ghanense</name>
    <dbReference type="NCBI Taxonomy" id="65468"/>
    <lineage>
        <taxon>Eukaryota</taxon>
        <taxon>Fungi</taxon>
        <taxon>Dikarya</taxon>
        <taxon>Ascomycota</taxon>
        <taxon>Pezizomycotina</taxon>
        <taxon>Sordariomycetes</taxon>
        <taxon>Hypocreomycetidae</taxon>
        <taxon>Hypocreales</taxon>
        <taxon>Hypocreaceae</taxon>
        <taxon>Trichoderma</taxon>
    </lineage>
</organism>
<accession>A0ABY2H747</accession>
<name>A0ABY2H747_9HYPO</name>
<comment type="caution">
    <text evidence="1">The sequence shown here is derived from an EMBL/GenBank/DDBJ whole genome shotgun (WGS) entry which is preliminary data.</text>
</comment>
<evidence type="ECO:0000313" key="2">
    <source>
        <dbReference type="Proteomes" id="UP001642720"/>
    </source>
</evidence>
<dbReference type="Proteomes" id="UP001642720">
    <property type="component" value="Unassembled WGS sequence"/>
</dbReference>
<proteinExistence type="predicted"/>
<dbReference type="RefSeq" id="XP_073559710.1">
    <property type="nucleotide sequence ID" value="XM_073701850.1"/>
</dbReference>
<sequence>MSNNGGGGDSKLFARVSHLFCYCLSPFPPFDVASPPFDLIYAGLLFLSPYSPCHISFPPARSAERTLAVPSPVLGIVRVALYGDDEDDIALVAFFARLR</sequence>
<reference evidence="1 2" key="1">
    <citation type="submission" date="2018-01" db="EMBL/GenBank/DDBJ databases">
        <title>Genome characterization of the sugarcane-associated fungus Trichoderma ghanense CCMA-1212 and their application in lignocelulose bioconversion.</title>
        <authorList>
            <person name="Steindorff A.S."/>
            <person name="Mendes T.D."/>
            <person name="Vilela E.S.D."/>
            <person name="Rodrigues D.S."/>
            <person name="Formighieri E.F."/>
            <person name="Melo I.S."/>
            <person name="Favaro L.C.L."/>
        </authorList>
    </citation>
    <scope>NUCLEOTIDE SEQUENCE [LARGE SCALE GENOMIC DNA]</scope>
    <source>
        <strain evidence="1 2">CCMA-1212</strain>
    </source>
</reference>
<evidence type="ECO:0000313" key="1">
    <source>
        <dbReference type="EMBL" id="TFB03509.1"/>
    </source>
</evidence>